<keyword evidence="2" id="KW-1185">Reference proteome</keyword>
<proteinExistence type="predicted"/>
<organism evidence="1 2">
    <name type="scientific">Portunus trituberculatus</name>
    <name type="common">Swimming crab</name>
    <name type="synonym">Neptunus trituberculatus</name>
    <dbReference type="NCBI Taxonomy" id="210409"/>
    <lineage>
        <taxon>Eukaryota</taxon>
        <taxon>Metazoa</taxon>
        <taxon>Ecdysozoa</taxon>
        <taxon>Arthropoda</taxon>
        <taxon>Crustacea</taxon>
        <taxon>Multicrustacea</taxon>
        <taxon>Malacostraca</taxon>
        <taxon>Eumalacostraca</taxon>
        <taxon>Eucarida</taxon>
        <taxon>Decapoda</taxon>
        <taxon>Pleocyemata</taxon>
        <taxon>Brachyura</taxon>
        <taxon>Eubrachyura</taxon>
        <taxon>Portunoidea</taxon>
        <taxon>Portunidae</taxon>
        <taxon>Portuninae</taxon>
        <taxon>Portunus</taxon>
    </lineage>
</organism>
<sequence length="112" mass="12540">MNFYYRRKWMKTHRSGGFHTDGCEPLSARDEDGSVTCTVMRTGAALNYFRFSRDCAVKGHAGTWGAARLWERAREGEPRLTVRLLGGGEEKQARLVKGRCVVCLINGLECVG</sequence>
<evidence type="ECO:0000313" key="1">
    <source>
        <dbReference type="EMBL" id="MPC93390.1"/>
    </source>
</evidence>
<dbReference type="AlphaFoldDB" id="A0A5B7J9H1"/>
<comment type="caution">
    <text evidence="1">The sequence shown here is derived from an EMBL/GenBank/DDBJ whole genome shotgun (WGS) entry which is preliminary data.</text>
</comment>
<dbReference type="EMBL" id="VSRR010094728">
    <property type="protein sequence ID" value="MPC93390.1"/>
    <property type="molecule type" value="Genomic_DNA"/>
</dbReference>
<evidence type="ECO:0000313" key="2">
    <source>
        <dbReference type="Proteomes" id="UP000324222"/>
    </source>
</evidence>
<accession>A0A5B7J9H1</accession>
<protein>
    <submittedName>
        <fullName evidence="1">Uncharacterized protein</fullName>
    </submittedName>
</protein>
<gene>
    <name evidence="1" type="ORF">E2C01_088516</name>
</gene>
<dbReference type="Proteomes" id="UP000324222">
    <property type="component" value="Unassembled WGS sequence"/>
</dbReference>
<name>A0A5B7J9H1_PORTR</name>
<reference evidence="1 2" key="1">
    <citation type="submission" date="2019-05" db="EMBL/GenBank/DDBJ databases">
        <title>Another draft genome of Portunus trituberculatus and its Hox gene families provides insights of decapod evolution.</title>
        <authorList>
            <person name="Jeong J.-H."/>
            <person name="Song I."/>
            <person name="Kim S."/>
            <person name="Choi T."/>
            <person name="Kim D."/>
            <person name="Ryu S."/>
            <person name="Kim W."/>
        </authorList>
    </citation>
    <scope>NUCLEOTIDE SEQUENCE [LARGE SCALE GENOMIC DNA]</scope>
    <source>
        <tissue evidence="1">Muscle</tissue>
    </source>
</reference>